<proteinExistence type="predicted"/>
<reference evidence="1 2" key="1">
    <citation type="submission" date="2016-09" db="EMBL/GenBank/DDBJ databases">
        <title>Genome-resolved meta-omics ties microbial dynamics to process performance in biotechnology for thiocyanate degradation.</title>
        <authorList>
            <person name="Kantor R.S."/>
            <person name="Huddy R.J."/>
            <person name="Iyer R."/>
            <person name="Thomas B.C."/>
            <person name="Brown C.T."/>
            <person name="Anantharaman K."/>
            <person name="Tringe S."/>
            <person name="Hettich R.L."/>
            <person name="Harrison S.T."/>
            <person name="Banfield J.F."/>
        </authorList>
    </citation>
    <scope>NUCLEOTIDE SEQUENCE [LARGE SCALE GENOMIC DNA]</scope>
    <source>
        <strain evidence="1">59-99</strain>
    </source>
</reference>
<accession>A0A1M3KVB4</accession>
<protein>
    <recommendedName>
        <fullName evidence="3">DNA-directed RNA polymerase subunit omega</fullName>
    </recommendedName>
</protein>
<evidence type="ECO:0000313" key="1">
    <source>
        <dbReference type="EMBL" id="OJX56365.1"/>
    </source>
</evidence>
<dbReference type="EMBL" id="MKVH01000025">
    <property type="protein sequence ID" value="OJX56365.1"/>
    <property type="molecule type" value="Genomic_DNA"/>
</dbReference>
<dbReference type="Proteomes" id="UP000184233">
    <property type="component" value="Unassembled WGS sequence"/>
</dbReference>
<gene>
    <name evidence="1" type="ORF">BGO89_13615</name>
</gene>
<evidence type="ECO:0000313" key="2">
    <source>
        <dbReference type="Proteomes" id="UP000184233"/>
    </source>
</evidence>
<dbReference type="AlphaFoldDB" id="A0A1M3KVB4"/>
<sequence length="103" mass="11794">MSTYIVNPVEVRMEESSKGSIYQSIIAMGMRSRQINDQIKTQISERMADVIIDTEETDTPNYDQMAISKEFDVIPKPTFLAMREMMDGRINVRMPETPETAAE</sequence>
<name>A0A1M3KVB4_9BACT</name>
<comment type="caution">
    <text evidence="1">The sequence shown here is derived from an EMBL/GenBank/DDBJ whole genome shotgun (WGS) entry which is preliminary data.</text>
</comment>
<dbReference type="STRING" id="1895771.BGO89_13615"/>
<organism evidence="1 2">
    <name type="scientific">Candidatus Kapaibacterium thiocyanatum</name>
    <dbReference type="NCBI Taxonomy" id="1895771"/>
    <lineage>
        <taxon>Bacteria</taxon>
        <taxon>Pseudomonadati</taxon>
        <taxon>Candidatus Kapaibacteriota</taxon>
        <taxon>Candidatus Kapaibacteriia</taxon>
        <taxon>Candidatus Kapaibacteriales</taxon>
        <taxon>Candidatus Kapaibacteriaceae</taxon>
        <taxon>Candidatus Kapaibacterium</taxon>
    </lineage>
</organism>
<evidence type="ECO:0008006" key="3">
    <source>
        <dbReference type="Google" id="ProtNLM"/>
    </source>
</evidence>